<dbReference type="EMBL" id="FNDO01000006">
    <property type="protein sequence ID" value="SDH45462.1"/>
    <property type="molecule type" value="Genomic_DNA"/>
</dbReference>
<reference evidence="4 5" key="1">
    <citation type="submission" date="2016-10" db="EMBL/GenBank/DDBJ databases">
        <authorList>
            <person name="de Groot N.N."/>
        </authorList>
    </citation>
    <scope>NUCLEOTIDE SEQUENCE [LARGE SCALE GENOMIC DNA]</scope>
    <source>
        <strain evidence="4 5">NLAE-zl-C57</strain>
    </source>
</reference>
<reference evidence="6 7" key="2">
    <citation type="journal article" date="2019" name="Nat. Med.">
        <title>A library of human gut bacterial isolates paired with longitudinal multiomics data enables mechanistic microbiome research.</title>
        <authorList>
            <person name="Poyet M."/>
            <person name="Groussin M."/>
            <person name="Gibbons S.M."/>
            <person name="Avila-Pacheco J."/>
            <person name="Jiang X."/>
            <person name="Kearney S.M."/>
            <person name="Perrotta A.R."/>
            <person name="Berdy B."/>
            <person name="Zhao S."/>
            <person name="Lieberman T.D."/>
            <person name="Swanson P.K."/>
            <person name="Smith M."/>
            <person name="Roesemann S."/>
            <person name="Alexander J.E."/>
            <person name="Rich S.A."/>
            <person name="Livny J."/>
            <person name="Vlamakis H."/>
            <person name="Clish C."/>
            <person name="Bullock K."/>
            <person name="Deik A."/>
            <person name="Scott J."/>
            <person name="Pierce K.A."/>
            <person name="Xavier R.J."/>
            <person name="Alm E.J."/>
        </authorList>
    </citation>
    <scope>NUCLEOTIDE SEQUENCE [LARGE SCALE GENOMIC DNA]</scope>
    <source>
        <strain evidence="2 8">BIOML-A134</strain>
        <strain evidence="3 7">BIOML-A14</strain>
        <strain evidence="1 6">BIOML-A163</strain>
    </source>
</reference>
<dbReference type="Proteomes" id="UP000473905">
    <property type="component" value="Unassembled WGS sequence"/>
</dbReference>
<dbReference type="Proteomes" id="UP000181870">
    <property type="component" value="Unassembled WGS sequence"/>
</dbReference>
<evidence type="ECO:0000313" key="8">
    <source>
        <dbReference type="Proteomes" id="UP000473905"/>
    </source>
</evidence>
<protein>
    <submittedName>
        <fullName evidence="1">DUF4450 domain-containing protein</fullName>
    </submittedName>
</protein>
<dbReference type="GeneID" id="69483691"/>
<dbReference type="Pfam" id="PF14614">
    <property type="entry name" value="DUF4450"/>
    <property type="match status" value="1"/>
</dbReference>
<evidence type="ECO:0000313" key="3">
    <source>
        <dbReference type="EMBL" id="KAA4664989.1"/>
    </source>
</evidence>
<evidence type="ECO:0000313" key="6">
    <source>
        <dbReference type="Proteomes" id="UP000323717"/>
    </source>
</evidence>
<dbReference type="Proteomes" id="UP000435985">
    <property type="component" value="Unassembled WGS sequence"/>
</dbReference>
<organism evidence="4 5">
    <name type="scientific">Bacteroides ovatus</name>
    <dbReference type="NCBI Taxonomy" id="28116"/>
    <lineage>
        <taxon>Bacteria</taxon>
        <taxon>Pseudomonadati</taxon>
        <taxon>Bacteroidota</taxon>
        <taxon>Bacteroidia</taxon>
        <taxon>Bacteroidales</taxon>
        <taxon>Bacteroidaceae</taxon>
        <taxon>Bacteroides</taxon>
    </lineage>
</organism>
<dbReference type="GO" id="GO:0005975">
    <property type="term" value="P:carbohydrate metabolic process"/>
    <property type="evidence" value="ECO:0007669"/>
    <property type="project" value="InterPro"/>
</dbReference>
<evidence type="ECO:0000313" key="1">
    <source>
        <dbReference type="EMBL" id="KAA3952057.1"/>
    </source>
</evidence>
<dbReference type="AlphaFoldDB" id="A0A1G8CJA7"/>
<dbReference type="RefSeq" id="WP_008642250.1">
    <property type="nucleotide sequence ID" value="NZ_CP081917.1"/>
</dbReference>
<keyword evidence="8" id="KW-1185">Reference proteome</keyword>
<dbReference type="InterPro" id="IPR012341">
    <property type="entry name" value="6hp_glycosidase-like_sf"/>
</dbReference>
<dbReference type="SUPFAM" id="SSF48208">
    <property type="entry name" value="Six-hairpin glycosidases"/>
    <property type="match status" value="1"/>
</dbReference>
<dbReference type="EMBL" id="VWFO01000007">
    <property type="protein sequence ID" value="KAA4664989.1"/>
    <property type="molecule type" value="Genomic_DNA"/>
</dbReference>
<dbReference type="Proteomes" id="UP000323717">
    <property type="component" value="Unassembled WGS sequence"/>
</dbReference>
<evidence type="ECO:0000313" key="4">
    <source>
        <dbReference type="EMBL" id="SDH45462.1"/>
    </source>
</evidence>
<dbReference type="Gene3D" id="1.50.10.10">
    <property type="match status" value="1"/>
</dbReference>
<name>A0A1G8CJA7_BACOV</name>
<dbReference type="InterPro" id="IPR028028">
    <property type="entry name" value="DUF4450"/>
</dbReference>
<accession>A0A1G8CJA7</accession>
<evidence type="ECO:0000313" key="2">
    <source>
        <dbReference type="EMBL" id="KAA4100665.1"/>
    </source>
</evidence>
<proteinExistence type="predicted"/>
<evidence type="ECO:0000313" key="5">
    <source>
        <dbReference type="Proteomes" id="UP000181870"/>
    </source>
</evidence>
<sequence>MGGANNQKFGREGDLNSDPADCFFIKANNCSGNIYQINQNKFTIQYGHHTSNRASQHKVMSIAGTFPIGTDIKEVDGNLIDQLDELITSRKSNKPVIIAKYPVSTIPFYIELHNPKSHSEFQYNDLSNVFNKGVEFRTQIASRIKIKTPDPFLNTLGGTFSGAEDAVWQSPSYLHGAICFRELLLTGWRGAYLADLMGLEDRAKTHFNGYLNSQVIDVPVTLPHLQDTALNLARSAKIWGTPMYSNGYIGRVPNRRDVMHHYDMNLVFIDQLLWHLKWTGDLDYAREIYPALQRHFTWEKKLFDPDNDGLYDAYACIWASDALQYNGGKVTHSTAYNYRANKIMAEISEKLGKDPSIYKKEAELILSAINKELWIKDKGWWAEFKDNMGNRIRHDNAAIWTIYHAIDSDIHDPFKAYQATRYIDTEIPHIPVMGKGLKDTANYVISTTNWQPYMWSINNVAFGEISHTALAYWQTGRYEEAFKMFKGAVLDAMYLGSGPGNVTQLSFYDAARRETYRDFADGIATGVRALVQGMYGIMPDLINNRLTIRPGFPDDWNFAEIETQNMAYTFERKGNIERYSITPNLLKKDVSLSMEIKAIRNKIKSIKVNGKDTPYTLLTTTILSPEIKFEAGIADKYDITIEWDGEKINRDMISVNVANGSQFRLNIPYKSGKIYDPQNVLRHANLKNDILTGTITAQNGHRTVFVNITNGNMNYWLPIDINVNNPLDIVCDSESSSLIFTLKNNMDKVIKGDLYINGKKVNENINIEAHGKNNYEFDIPIASSGTNRIKVKSGKDTYSFRAINWNISVPEKSVYKTVDMKKIFNDKVSNIFAYGKYMFPRWKYTTLQVPTQGMGQWCHPQSISVIDDRGIRNKASRNNNRFIMPQGIPFSTPGEKEYNNIAFTTLWDNYPTSINIPLNGKASKAYFLIAASTYYMQSHIVNGEIKIEYTDGQKEVLKLILPDNLIPLDQDIFVDGYAFNTKDPRPWRVRLKTGDVSKYHAGELGKTISNNPISIDGGMATMLDLPLNPVKELKSLSLETTANEVVIGLMGVTLVK</sequence>
<dbReference type="EMBL" id="VWLE01000122">
    <property type="protein sequence ID" value="KAA3952057.1"/>
    <property type="molecule type" value="Genomic_DNA"/>
</dbReference>
<dbReference type="InterPro" id="IPR008928">
    <property type="entry name" value="6-hairpin_glycosidase_sf"/>
</dbReference>
<gene>
    <name evidence="3" type="ORF">F3B98_08070</name>
    <name evidence="2" type="ORF">F3D66_08110</name>
    <name evidence="1" type="ORF">F3D71_10600</name>
    <name evidence="4" type="ORF">SAMN05192582_100625</name>
</gene>
<evidence type="ECO:0000313" key="7">
    <source>
        <dbReference type="Proteomes" id="UP000435985"/>
    </source>
</evidence>
<dbReference type="EMBL" id="VWKB01000010">
    <property type="protein sequence ID" value="KAA4100665.1"/>
    <property type="molecule type" value="Genomic_DNA"/>
</dbReference>